<gene>
    <name evidence="10" type="ORF">OPV22_018944</name>
</gene>
<dbReference type="InterPro" id="IPR048050">
    <property type="entry name" value="ANTH_N_plant"/>
</dbReference>
<dbReference type="InterPro" id="IPR045192">
    <property type="entry name" value="AP180-like"/>
</dbReference>
<dbReference type="GO" id="GO:0005546">
    <property type="term" value="F:phosphatidylinositol-4,5-bisphosphate binding"/>
    <property type="evidence" value="ECO:0007669"/>
    <property type="project" value="TreeGrafter"/>
</dbReference>
<dbReference type="SUPFAM" id="SSF89009">
    <property type="entry name" value="GAT-like domain"/>
    <property type="match status" value="1"/>
</dbReference>
<dbReference type="PANTHER" id="PTHR22951:SF89">
    <property type="entry name" value="OS05G0549000 PROTEIN"/>
    <property type="match status" value="1"/>
</dbReference>
<dbReference type="GO" id="GO:0005905">
    <property type="term" value="C:clathrin-coated pit"/>
    <property type="evidence" value="ECO:0007669"/>
    <property type="project" value="UniProtKB-SubCell"/>
</dbReference>
<evidence type="ECO:0000256" key="7">
    <source>
        <dbReference type="ARBA" id="ARBA00023176"/>
    </source>
</evidence>
<proteinExistence type="predicted"/>
<accession>A0AAV8QRK1</accession>
<dbReference type="Gene3D" id="1.20.58.150">
    <property type="entry name" value="ANTH domain"/>
    <property type="match status" value="1"/>
</dbReference>
<keyword evidence="4" id="KW-0254">Endocytosis</keyword>
<dbReference type="EMBL" id="JAQQAF010000005">
    <property type="protein sequence ID" value="KAJ8486459.1"/>
    <property type="molecule type" value="Genomic_DNA"/>
</dbReference>
<comment type="caution">
    <text evidence="10">The sequence shown here is derived from an EMBL/GenBank/DDBJ whole genome shotgun (WGS) entry which is preliminary data.</text>
</comment>
<keyword evidence="7" id="KW-0168">Coated pit</keyword>
<evidence type="ECO:0000256" key="4">
    <source>
        <dbReference type="ARBA" id="ARBA00022583"/>
    </source>
</evidence>
<dbReference type="SUPFAM" id="SSF48464">
    <property type="entry name" value="ENTH/VHS domain"/>
    <property type="match status" value="1"/>
</dbReference>
<dbReference type="PANTHER" id="PTHR22951">
    <property type="entry name" value="CLATHRIN ASSEMBLY PROTEIN"/>
    <property type="match status" value="1"/>
</dbReference>
<evidence type="ECO:0000256" key="2">
    <source>
        <dbReference type="ARBA" id="ARBA00004555"/>
    </source>
</evidence>
<evidence type="ECO:0000256" key="8">
    <source>
        <dbReference type="ARBA" id="ARBA00023329"/>
    </source>
</evidence>
<evidence type="ECO:0000256" key="1">
    <source>
        <dbReference type="ARBA" id="ARBA00004132"/>
    </source>
</evidence>
<dbReference type="GO" id="GO:0048268">
    <property type="term" value="P:clathrin coat assembly"/>
    <property type="evidence" value="ECO:0007669"/>
    <property type="project" value="InterPro"/>
</dbReference>
<evidence type="ECO:0000256" key="3">
    <source>
        <dbReference type="ARBA" id="ARBA00004600"/>
    </source>
</evidence>
<dbReference type="InterPro" id="IPR008942">
    <property type="entry name" value="ENTH_VHS"/>
</dbReference>
<dbReference type="InterPro" id="IPR011417">
    <property type="entry name" value="ANTH_dom"/>
</dbReference>
<dbReference type="CDD" id="cd03564">
    <property type="entry name" value="ANTH_N"/>
    <property type="match status" value="1"/>
</dbReference>
<dbReference type="GO" id="GO:0005794">
    <property type="term" value="C:Golgi apparatus"/>
    <property type="evidence" value="ECO:0007669"/>
    <property type="project" value="UniProtKB-SubCell"/>
</dbReference>
<evidence type="ECO:0000259" key="9">
    <source>
        <dbReference type="PROSITE" id="PS50942"/>
    </source>
</evidence>
<dbReference type="PROSITE" id="PS50942">
    <property type="entry name" value="ENTH"/>
    <property type="match status" value="1"/>
</dbReference>
<dbReference type="GO" id="GO:0072583">
    <property type="term" value="P:clathrin-dependent endocytosis"/>
    <property type="evidence" value="ECO:0007669"/>
    <property type="project" value="InterPro"/>
</dbReference>
<dbReference type="GO" id="GO:0032050">
    <property type="term" value="F:clathrin heavy chain binding"/>
    <property type="evidence" value="ECO:0007669"/>
    <property type="project" value="TreeGrafter"/>
</dbReference>
<dbReference type="GO" id="GO:0030136">
    <property type="term" value="C:clathrin-coated vesicle"/>
    <property type="evidence" value="ECO:0007669"/>
    <property type="project" value="UniProtKB-SubCell"/>
</dbReference>
<sequence length="566" mass="62799">MATLQSWRKAVGALKDTTTVGLANLNSDFKDLDVAIVKATNHVECPPKERHLRKILLATSITRPRADVAYCIHALARRLAKTHNWTVALKTLIVIHRTLREGDPTFREELLNFSQRAKILQLSNFKDDSSPIAWDCSAWVRTYALFLEERLECFRILKYDVEAERLIRPSEGSEKGHSKTREVDSEDLLEQLPALQQLLYRLIGCRPEGAAISNYVVQYALALVLKESFKIYCAINDGIINLVDKFFEMPRHEAVKALEIYRRAGQQAASLSEFYEVCRGLELARNFQFPNLREPPQSFLATMEEYIREAPRVVAISREPLEYPERLLLTYKVEAVPATVDEEKTSVAEPESEPGPLPSTIEVASPATPYKINGSDTGDLLGLNETNSYASAIEDTNALALAIVPADATTNSGTAQDQVFDPTGWELALVTTPSSNNATVVESKLGGGFDKLTLDSLYDEAAYRQQQQQQQQLYGAPPPNPFMTTDPFAMSNQVAAPPAVQMAAMAQQQQQMSMYMQSNPFAPPLYQQPVGTATASNPFGDAGFGTFPVTNPPHQQSNPFGNPQLI</sequence>
<dbReference type="FunFam" id="1.20.58.150:FF:000003">
    <property type="entry name" value="Putative clathrin assembly protein"/>
    <property type="match status" value="1"/>
</dbReference>
<dbReference type="InterPro" id="IPR013809">
    <property type="entry name" value="ENTH"/>
</dbReference>
<reference evidence="10 11" key="1">
    <citation type="submission" date="2022-12" db="EMBL/GenBank/DDBJ databases">
        <title>Chromosome-scale assembly of the Ensete ventricosum genome.</title>
        <authorList>
            <person name="Dussert Y."/>
            <person name="Stocks J."/>
            <person name="Wendawek A."/>
            <person name="Woldeyes F."/>
            <person name="Nichols R.A."/>
            <person name="Borrell J.S."/>
        </authorList>
    </citation>
    <scope>NUCLEOTIDE SEQUENCE [LARGE SCALE GENOMIC DNA]</scope>
    <source>
        <strain evidence="11">cv. Maze</strain>
        <tissue evidence="10">Seeds</tissue>
    </source>
</reference>
<keyword evidence="8" id="KW-0968">Cytoplasmic vesicle</keyword>
<evidence type="ECO:0000256" key="5">
    <source>
        <dbReference type="ARBA" id="ARBA00023034"/>
    </source>
</evidence>
<dbReference type="GO" id="GO:0006900">
    <property type="term" value="P:vesicle budding from membrane"/>
    <property type="evidence" value="ECO:0007669"/>
    <property type="project" value="TreeGrafter"/>
</dbReference>
<keyword evidence="5" id="KW-0333">Golgi apparatus</keyword>
<dbReference type="InterPro" id="IPR014712">
    <property type="entry name" value="ANTH_dom_sf"/>
</dbReference>
<dbReference type="GO" id="GO:0000149">
    <property type="term" value="F:SNARE binding"/>
    <property type="evidence" value="ECO:0007669"/>
    <property type="project" value="UniProtKB-ARBA"/>
</dbReference>
<dbReference type="AlphaFoldDB" id="A0AAV8QRK1"/>
<dbReference type="SMART" id="SM00273">
    <property type="entry name" value="ENTH"/>
    <property type="match status" value="1"/>
</dbReference>
<evidence type="ECO:0000256" key="6">
    <source>
        <dbReference type="ARBA" id="ARBA00023136"/>
    </source>
</evidence>
<dbReference type="FunFam" id="1.25.40.90:FF:000005">
    <property type="entry name" value="Clathrin assembly protein AP180"/>
    <property type="match status" value="1"/>
</dbReference>
<keyword evidence="6" id="KW-0472">Membrane</keyword>
<organism evidence="10 11">
    <name type="scientific">Ensete ventricosum</name>
    <name type="common">Abyssinian banana</name>
    <name type="synonym">Musa ensete</name>
    <dbReference type="NCBI Taxonomy" id="4639"/>
    <lineage>
        <taxon>Eukaryota</taxon>
        <taxon>Viridiplantae</taxon>
        <taxon>Streptophyta</taxon>
        <taxon>Embryophyta</taxon>
        <taxon>Tracheophyta</taxon>
        <taxon>Spermatophyta</taxon>
        <taxon>Magnoliopsida</taxon>
        <taxon>Liliopsida</taxon>
        <taxon>Zingiberales</taxon>
        <taxon>Musaceae</taxon>
        <taxon>Ensete</taxon>
    </lineage>
</organism>
<protein>
    <recommendedName>
        <fullName evidence="9">ENTH domain-containing protein</fullName>
    </recommendedName>
</protein>
<keyword evidence="11" id="KW-1185">Reference proteome</keyword>
<name>A0AAV8QRK1_ENSVE</name>
<dbReference type="Proteomes" id="UP001222027">
    <property type="component" value="Unassembled WGS sequence"/>
</dbReference>
<dbReference type="Pfam" id="PF07651">
    <property type="entry name" value="ANTH"/>
    <property type="match status" value="1"/>
</dbReference>
<evidence type="ECO:0000313" key="10">
    <source>
        <dbReference type="EMBL" id="KAJ8486459.1"/>
    </source>
</evidence>
<dbReference type="Gene3D" id="1.25.40.90">
    <property type="match status" value="1"/>
</dbReference>
<dbReference type="GO" id="GO:0005545">
    <property type="term" value="F:1-phosphatidylinositol binding"/>
    <property type="evidence" value="ECO:0007669"/>
    <property type="project" value="InterPro"/>
</dbReference>
<comment type="subcellular location">
    <subcellularLocation>
        <location evidence="1">Cytoplasmic vesicle</location>
        <location evidence="1">Clathrin-coated vesicle</location>
    </subcellularLocation>
    <subcellularLocation>
        <location evidence="2">Golgi apparatus</location>
    </subcellularLocation>
    <subcellularLocation>
        <location evidence="3">Membrane</location>
        <location evidence="3">Clathrin-coated pit</location>
    </subcellularLocation>
</comment>
<evidence type="ECO:0000313" key="11">
    <source>
        <dbReference type="Proteomes" id="UP001222027"/>
    </source>
</evidence>
<feature type="domain" description="ENTH" evidence="9">
    <location>
        <begin position="24"/>
        <end position="161"/>
    </location>
</feature>